<dbReference type="PANTHER" id="PTHR34387">
    <property type="entry name" value="SLR1258 PROTEIN"/>
    <property type="match status" value="1"/>
</dbReference>
<reference evidence="2 3" key="1">
    <citation type="submission" date="2016-08" db="EMBL/GenBank/DDBJ databases">
        <authorList>
            <person name="Seilhamer J.J."/>
        </authorList>
    </citation>
    <scope>NUCLEOTIDE SEQUENCE [LARGE SCALE GENOMIC DNA]</scope>
    <source>
        <strain evidence="2 3">KCTC 42603</strain>
    </source>
</reference>
<dbReference type="GO" id="GO:0006974">
    <property type="term" value="P:DNA damage response"/>
    <property type="evidence" value="ECO:0007669"/>
    <property type="project" value="TreeGrafter"/>
</dbReference>
<name>A0A1E7ZD46_9ALTE</name>
<accession>A0A1E7ZD46</accession>
<dbReference type="RefSeq" id="WP_070124671.1">
    <property type="nucleotide sequence ID" value="NZ_MDHN01000014.1"/>
</dbReference>
<dbReference type="Gene3D" id="3.30.110.170">
    <property type="entry name" value="Protein of unknown function (DUF541), domain 1"/>
    <property type="match status" value="1"/>
</dbReference>
<proteinExistence type="predicted"/>
<dbReference type="InterPro" id="IPR007497">
    <property type="entry name" value="SIMPL/DUF541"/>
</dbReference>
<dbReference type="Proteomes" id="UP000175691">
    <property type="component" value="Unassembled WGS sequence"/>
</dbReference>
<evidence type="ECO:0000313" key="2">
    <source>
        <dbReference type="EMBL" id="OFC71436.1"/>
    </source>
</evidence>
<keyword evidence="3" id="KW-1185">Reference proteome</keyword>
<dbReference type="Pfam" id="PF04402">
    <property type="entry name" value="SIMPL"/>
    <property type="match status" value="1"/>
</dbReference>
<feature type="chain" id="PRO_5009209710" description="SIMPL domain-containing protein" evidence="1">
    <location>
        <begin position="27"/>
        <end position="233"/>
    </location>
</feature>
<evidence type="ECO:0008006" key="4">
    <source>
        <dbReference type="Google" id="ProtNLM"/>
    </source>
</evidence>
<evidence type="ECO:0000256" key="1">
    <source>
        <dbReference type="SAM" id="SignalP"/>
    </source>
</evidence>
<sequence length="233" mass="25694">MTKRISVLKPVSLALALCLSSAIAQAQTTEPAIQVNGTGSYAVVPDAYTITFVMEEKGETVSKLNTKMQDDMQSVLKFLLKEGIEEKHVQSMQISLNPYYESTSQGREQRGFVLSRQIQVTDTDINHYDRIIDGALSRGIDRIQGFEFIASQQDNAYEKALINAVKDAKLRASLLADQLGVKIGKVLSVTETGNSYPMPVMRMEMSAKADFSSAMPGEQMIEARVNVSFAIDE</sequence>
<dbReference type="Gene3D" id="3.30.70.2970">
    <property type="entry name" value="Protein of unknown function (DUF541), domain 2"/>
    <property type="match status" value="1"/>
</dbReference>
<dbReference type="InterPro" id="IPR052022">
    <property type="entry name" value="26kDa_periplasmic_antigen"/>
</dbReference>
<dbReference type="AlphaFoldDB" id="A0A1E7ZD46"/>
<dbReference type="STRING" id="1656094.BFC18_08145"/>
<protein>
    <recommendedName>
        <fullName evidence="4">SIMPL domain-containing protein</fullName>
    </recommendedName>
</protein>
<evidence type="ECO:0000313" key="3">
    <source>
        <dbReference type="Proteomes" id="UP000175691"/>
    </source>
</evidence>
<dbReference type="PANTHER" id="PTHR34387:SF1">
    <property type="entry name" value="PERIPLASMIC IMMUNOGENIC PROTEIN"/>
    <property type="match status" value="1"/>
</dbReference>
<dbReference type="EMBL" id="MDHN01000014">
    <property type="protein sequence ID" value="OFC71436.1"/>
    <property type="molecule type" value="Genomic_DNA"/>
</dbReference>
<gene>
    <name evidence="2" type="ORF">BFC18_08145</name>
</gene>
<dbReference type="OrthoDB" id="5700464at2"/>
<feature type="signal peptide" evidence="1">
    <location>
        <begin position="1"/>
        <end position="26"/>
    </location>
</feature>
<comment type="caution">
    <text evidence="2">The sequence shown here is derived from an EMBL/GenBank/DDBJ whole genome shotgun (WGS) entry which is preliminary data.</text>
</comment>
<organism evidence="2 3">
    <name type="scientific">Alteromonas confluentis</name>
    <dbReference type="NCBI Taxonomy" id="1656094"/>
    <lineage>
        <taxon>Bacteria</taxon>
        <taxon>Pseudomonadati</taxon>
        <taxon>Pseudomonadota</taxon>
        <taxon>Gammaproteobacteria</taxon>
        <taxon>Alteromonadales</taxon>
        <taxon>Alteromonadaceae</taxon>
        <taxon>Alteromonas/Salinimonas group</taxon>
        <taxon>Alteromonas</taxon>
    </lineage>
</organism>
<keyword evidence="1" id="KW-0732">Signal</keyword>